<keyword evidence="2" id="KW-1185">Reference proteome</keyword>
<organism evidence="1 2">
    <name type="scientific">Devosia nitrariae</name>
    <dbReference type="NCBI Taxonomy" id="2071872"/>
    <lineage>
        <taxon>Bacteria</taxon>
        <taxon>Pseudomonadati</taxon>
        <taxon>Pseudomonadota</taxon>
        <taxon>Alphaproteobacteria</taxon>
        <taxon>Hyphomicrobiales</taxon>
        <taxon>Devosiaceae</taxon>
        <taxon>Devosia</taxon>
    </lineage>
</organism>
<dbReference type="RefSeq" id="WP_284339191.1">
    <property type="nucleotide sequence ID" value="NZ_BSNS01000006.1"/>
</dbReference>
<evidence type="ECO:0000313" key="2">
    <source>
        <dbReference type="Proteomes" id="UP001156691"/>
    </source>
</evidence>
<evidence type="ECO:0000313" key="1">
    <source>
        <dbReference type="EMBL" id="GLQ53743.1"/>
    </source>
</evidence>
<comment type="caution">
    <text evidence="1">The sequence shown here is derived from an EMBL/GenBank/DDBJ whole genome shotgun (WGS) entry which is preliminary data.</text>
</comment>
<accession>A0ABQ5W165</accession>
<protein>
    <recommendedName>
        <fullName evidence="3">Holin</fullName>
    </recommendedName>
</protein>
<name>A0ABQ5W165_9HYPH</name>
<reference evidence="2" key="1">
    <citation type="journal article" date="2019" name="Int. J. Syst. Evol. Microbiol.">
        <title>The Global Catalogue of Microorganisms (GCM) 10K type strain sequencing project: providing services to taxonomists for standard genome sequencing and annotation.</title>
        <authorList>
            <consortium name="The Broad Institute Genomics Platform"/>
            <consortium name="The Broad Institute Genome Sequencing Center for Infectious Disease"/>
            <person name="Wu L."/>
            <person name="Ma J."/>
        </authorList>
    </citation>
    <scope>NUCLEOTIDE SEQUENCE [LARGE SCALE GENOMIC DNA]</scope>
    <source>
        <strain evidence="2">NBRC 112416</strain>
    </source>
</reference>
<gene>
    <name evidence="1" type="ORF">GCM10010862_10020</name>
</gene>
<evidence type="ECO:0008006" key="3">
    <source>
        <dbReference type="Google" id="ProtNLM"/>
    </source>
</evidence>
<proteinExistence type="predicted"/>
<sequence length="88" mass="10468">MPRFWEFVVRFRNWLVTLIGSLLLILPDLLQAPELIAVLPEEWRKWVFLSVMLLNLALRWRPAAMWHDPEVKYARAARDGHLFEGENV</sequence>
<dbReference type="EMBL" id="BSNS01000006">
    <property type="protein sequence ID" value="GLQ53743.1"/>
    <property type="molecule type" value="Genomic_DNA"/>
</dbReference>
<dbReference type="Proteomes" id="UP001156691">
    <property type="component" value="Unassembled WGS sequence"/>
</dbReference>